<feature type="compositionally biased region" description="Basic and acidic residues" evidence="1">
    <location>
        <begin position="97"/>
        <end position="108"/>
    </location>
</feature>
<feature type="compositionally biased region" description="Basic residues" evidence="1">
    <location>
        <begin position="153"/>
        <end position="170"/>
    </location>
</feature>
<name>A0A2S3UAC7_LACPN</name>
<evidence type="ECO:0000259" key="2">
    <source>
        <dbReference type="Pfam" id="PF14297"/>
    </source>
</evidence>
<feature type="region of interest" description="Disordered" evidence="1">
    <location>
        <begin position="97"/>
        <end position="179"/>
    </location>
</feature>
<protein>
    <recommendedName>
        <fullName evidence="2">Lin1244/Lin1753-like N-terminal domain-containing protein</fullName>
    </recommendedName>
</protein>
<feature type="region of interest" description="Disordered" evidence="1">
    <location>
        <begin position="258"/>
        <end position="282"/>
    </location>
</feature>
<dbReference type="Proteomes" id="UP000236990">
    <property type="component" value="Unassembled WGS sequence"/>
</dbReference>
<dbReference type="EMBL" id="NKCZ01000049">
    <property type="protein sequence ID" value="POD89026.1"/>
    <property type="molecule type" value="Genomic_DNA"/>
</dbReference>
<feature type="compositionally biased region" description="Polar residues" evidence="1">
    <location>
        <begin position="125"/>
        <end position="139"/>
    </location>
</feature>
<sequence length="282" mass="32597">MNNYFSHDSNARNSSKMLQVRMKYGAEGYGIYFMLLERLRDEDDYKSVKDYNAIAFDLRVDASIIKAVVEDFGLFVFTDDGKYFYSEGFNKRMAFKDEKSKRRSEAGKKGAQKRWANKDPRENDSNAMAKSSDQNSNTKAMPLHTDSKESKVNKSKVNKSKSNNNKKNKTKPRDPRDRIQQEFTEQVWSIYPKKLNFQKAYNAYYAAKVEGVSLETIVAKINEYKAYLKLHGTGEYYTKSLDNWLGGRGWMDEYDMTPPTQPAADGSNQTSKEAQTYVRNDF</sequence>
<evidence type="ECO:0000313" key="3">
    <source>
        <dbReference type="EMBL" id="POD89026.1"/>
    </source>
</evidence>
<organism evidence="3 4">
    <name type="scientific">Lactiplantibacillus plantarum subsp. plantarum</name>
    <dbReference type="NCBI Taxonomy" id="337330"/>
    <lineage>
        <taxon>Bacteria</taxon>
        <taxon>Bacillati</taxon>
        <taxon>Bacillota</taxon>
        <taxon>Bacilli</taxon>
        <taxon>Lactobacillales</taxon>
        <taxon>Lactobacillaceae</taxon>
        <taxon>Lactiplantibacillus</taxon>
    </lineage>
</organism>
<proteinExistence type="predicted"/>
<reference evidence="3 4" key="1">
    <citation type="submission" date="2017-06" db="EMBL/GenBank/DDBJ databases">
        <title>Genome sequence of Lactobacillus plantarum subsp. plantarum strain SRCM101258.</title>
        <authorList>
            <person name="Cho S.H."/>
        </authorList>
    </citation>
    <scope>NUCLEOTIDE SEQUENCE [LARGE SCALE GENOMIC DNA]</scope>
    <source>
        <strain evidence="3 4">SRCM101258</strain>
    </source>
</reference>
<evidence type="ECO:0000256" key="1">
    <source>
        <dbReference type="SAM" id="MobiDB-lite"/>
    </source>
</evidence>
<dbReference type="AlphaFoldDB" id="A0A2S3UAC7"/>
<dbReference type="Pfam" id="PF14297">
    <property type="entry name" value="Lin1244_N"/>
    <property type="match status" value="1"/>
</dbReference>
<comment type="caution">
    <text evidence="3">The sequence shown here is derived from an EMBL/GenBank/DDBJ whole genome shotgun (WGS) entry which is preliminary data.</text>
</comment>
<evidence type="ECO:0000313" key="4">
    <source>
        <dbReference type="Proteomes" id="UP000236990"/>
    </source>
</evidence>
<feature type="compositionally biased region" description="Polar residues" evidence="1">
    <location>
        <begin position="266"/>
        <end position="282"/>
    </location>
</feature>
<accession>A0A2S3UAC7</accession>
<dbReference type="InterPro" id="IPR025400">
    <property type="entry name" value="Lin1244/Lin1753-like_N"/>
</dbReference>
<gene>
    <name evidence="3" type="ORF">S101258_00254</name>
</gene>
<feature type="domain" description="Lin1244/Lin1753-like N-terminal" evidence="2">
    <location>
        <begin position="4"/>
        <end position="88"/>
    </location>
</feature>